<reference evidence="3" key="1">
    <citation type="submission" date="2016-06" db="UniProtKB">
        <authorList>
            <consortium name="WormBaseParasite"/>
        </authorList>
    </citation>
    <scope>IDENTIFICATION</scope>
</reference>
<evidence type="ECO:0000313" key="3">
    <source>
        <dbReference type="WBParaSite" id="OFLC_0001415401-mRNA-1"/>
    </source>
</evidence>
<gene>
    <name evidence="1" type="ORF">OFLC_LOCUS14146</name>
</gene>
<protein>
    <submittedName>
        <fullName evidence="3">HID1 domain containing</fullName>
    </submittedName>
</protein>
<evidence type="ECO:0000313" key="2">
    <source>
        <dbReference type="Proteomes" id="UP000267606"/>
    </source>
</evidence>
<dbReference type="Pfam" id="PF09742">
    <property type="entry name" value="Dymeclin"/>
    <property type="match status" value="1"/>
</dbReference>
<sequence>MFYLLKTSDVLEVLVPILFHVSASRNDPARVGLIHMGVFIILLLSGERNFGVRLNKPYTPRAAIDVQSFTGTHADLLILVFHKLITTGNHRLQSLFDCLLTIIVNVSPYLKSISMVAANKLIHLIEAFSTPWFLFSSPTNHLLIFFLLEVLNNIIQYQFDGNSNLVYTIIRKRQVFYQLANLSSDSAYIMKMLQGRKGRKNDVVAESKSSITDEKPVSNVENKTNIKATLAETPQVSTMTEKGMNDLPHENDGVQEGWVATTDWVESWKSKLPLQTVMRLLQVLVPQVEKICIDKGLTDESEILKFLQHGTLVGLLPVPHPILIRKYQANAGTNHWFRTYLWGVIYLRNIDPPIWYDTDVKLFEIQKA</sequence>
<dbReference type="PANTHER" id="PTHR21575">
    <property type="entry name" value="PROTEIN HID1"/>
    <property type="match status" value="1"/>
</dbReference>
<evidence type="ECO:0000313" key="1">
    <source>
        <dbReference type="EMBL" id="VDP15676.1"/>
    </source>
</evidence>
<reference evidence="1 2" key="2">
    <citation type="submission" date="2018-11" db="EMBL/GenBank/DDBJ databases">
        <authorList>
            <consortium name="Pathogen Informatics"/>
        </authorList>
    </citation>
    <scope>NUCLEOTIDE SEQUENCE [LARGE SCALE GENOMIC DNA]</scope>
</reference>
<dbReference type="GO" id="GO:0000138">
    <property type="term" value="C:Golgi trans cisterna"/>
    <property type="evidence" value="ECO:0007669"/>
    <property type="project" value="TreeGrafter"/>
</dbReference>
<keyword evidence="2" id="KW-1185">Reference proteome</keyword>
<proteinExistence type="predicted"/>
<dbReference type="AlphaFoldDB" id="A0A183I334"/>
<dbReference type="GO" id="GO:0016020">
    <property type="term" value="C:membrane"/>
    <property type="evidence" value="ECO:0007669"/>
    <property type="project" value="TreeGrafter"/>
</dbReference>
<dbReference type="GO" id="GO:0005797">
    <property type="term" value="C:Golgi medial cisterna"/>
    <property type="evidence" value="ECO:0007669"/>
    <property type="project" value="TreeGrafter"/>
</dbReference>
<dbReference type="InterPro" id="IPR026705">
    <property type="entry name" value="Hid-1/Ecm30"/>
</dbReference>
<dbReference type="EMBL" id="UZAJ01040625">
    <property type="protein sequence ID" value="VDP15676.1"/>
    <property type="molecule type" value="Genomic_DNA"/>
</dbReference>
<dbReference type="WBParaSite" id="OFLC_0001415401-mRNA-1">
    <property type="protein sequence ID" value="OFLC_0001415401-mRNA-1"/>
    <property type="gene ID" value="OFLC_0001415401"/>
</dbReference>
<dbReference type="PANTHER" id="PTHR21575:SF12">
    <property type="entry name" value="PROTEIN HID1"/>
    <property type="match status" value="1"/>
</dbReference>
<dbReference type="STRING" id="387005.A0A183I334"/>
<dbReference type="Proteomes" id="UP000267606">
    <property type="component" value="Unassembled WGS sequence"/>
</dbReference>
<name>A0A183I334_9BILA</name>
<accession>A0A183I334</accession>
<organism evidence="3">
    <name type="scientific">Onchocerca flexuosa</name>
    <dbReference type="NCBI Taxonomy" id="387005"/>
    <lineage>
        <taxon>Eukaryota</taxon>
        <taxon>Metazoa</taxon>
        <taxon>Ecdysozoa</taxon>
        <taxon>Nematoda</taxon>
        <taxon>Chromadorea</taxon>
        <taxon>Rhabditida</taxon>
        <taxon>Spirurina</taxon>
        <taxon>Spiruromorpha</taxon>
        <taxon>Filarioidea</taxon>
        <taxon>Onchocercidae</taxon>
        <taxon>Onchocerca</taxon>
    </lineage>
</organism>